<keyword evidence="3" id="KW-1185">Reference proteome</keyword>
<feature type="region of interest" description="Disordered" evidence="1">
    <location>
        <begin position="188"/>
        <end position="241"/>
    </location>
</feature>
<feature type="compositionally biased region" description="Low complexity" evidence="1">
    <location>
        <begin position="195"/>
        <end position="232"/>
    </location>
</feature>
<reference evidence="3" key="1">
    <citation type="submission" date="2009-07" db="EMBL/GenBank/DDBJ databases">
        <authorList>
            <person name="Kropinski A.M."/>
            <person name="Villegas A."/>
            <person name="Lingohr E.J."/>
        </authorList>
    </citation>
    <scope>NUCLEOTIDE SEQUENCE [LARGE SCALE GENOMIC DNA]</scope>
</reference>
<name>C9DG60_BPW14</name>
<dbReference type="GeneID" id="8684037"/>
<dbReference type="KEGG" id="vg:8684037"/>
<dbReference type="PROSITE" id="PS51257">
    <property type="entry name" value="PROKAR_LIPOPROTEIN"/>
    <property type="match status" value="1"/>
</dbReference>
<evidence type="ECO:0000313" key="3">
    <source>
        <dbReference type="Proteomes" id="UP000008986"/>
    </source>
</evidence>
<dbReference type="EMBL" id="GQ357915">
    <property type="protein sequence ID" value="ACV50111.1"/>
    <property type="molecule type" value="Genomic_DNA"/>
</dbReference>
<dbReference type="Proteomes" id="UP000008986">
    <property type="component" value="Segment"/>
</dbReference>
<dbReference type="RefSeq" id="YP_003358943.1">
    <property type="nucleotide sequence ID" value="NC_013697.1"/>
</dbReference>
<evidence type="ECO:0000256" key="1">
    <source>
        <dbReference type="SAM" id="MobiDB-lite"/>
    </source>
</evidence>
<protein>
    <submittedName>
        <fullName evidence="2">Uncharacterized protein</fullName>
    </submittedName>
</protein>
<gene>
    <name evidence="2" type="primary">89</name>
</gene>
<organism evidence="2 3">
    <name type="scientific">Delftia phage PhiW-14</name>
    <name type="common">Deftia acidovorans bacteriophage phiW-14</name>
    <dbReference type="NCBI Taxonomy" id="665032"/>
    <lineage>
        <taxon>Viruses</taxon>
        <taxon>Duplodnaviria</taxon>
        <taxon>Heunggongvirae</taxon>
        <taxon>Uroviricota</taxon>
        <taxon>Caudoviricetes</taxon>
        <taxon>Ionavirus</taxon>
        <taxon>Ionavirus W14</taxon>
    </lineage>
</organism>
<sequence>MKKNRLLLAAMAVLAAFGLVGCDENEKVEDAEREAQSRALAQNNSEKETLAAVKASLQKQDPNIKEVYLGNDDEGHKALFIHKQKEGGDIEELVLPYAVYQQMLKEATAKAATEANKQPQQATNGGPSGMEMMMYGMAGAAMGTMLASALSNRMSGASNQFDERKRRTYSGGGANAAAMAAMNNSTNGYRQSTLSSYRSSAAASRGISSSSVSKASGSVGRSSGGSFSSSGARSGGYSSGG</sequence>
<organismHost>
    <name type="scientific">Delftia acidovorans</name>
    <name type="common">Pseudomonas acidovorans</name>
    <name type="synonym">Comamonas acidovorans</name>
    <dbReference type="NCBI Taxonomy" id="80866"/>
</organismHost>
<proteinExistence type="predicted"/>
<accession>C9DG60</accession>
<evidence type="ECO:0000313" key="2">
    <source>
        <dbReference type="EMBL" id="ACV50111.1"/>
    </source>
</evidence>